<reference evidence="2" key="1">
    <citation type="submission" date="2009-05" db="EMBL/GenBank/DDBJ databases">
        <authorList>
            <person name="Harkins D.M."/>
            <person name="DeShazer D."/>
            <person name="Woods D.E."/>
            <person name="Brinkac L.M."/>
            <person name="Brown K.A."/>
            <person name="Hung G.C."/>
            <person name="Tuanyok A."/>
            <person name="Zhang B."/>
            <person name="Nierman W.C."/>
        </authorList>
    </citation>
    <scope>NUCLEOTIDE SEQUENCE [LARGE SCALE GENOMIC DNA]</scope>
    <source>
        <strain evidence="2">1710a</strain>
    </source>
</reference>
<protein>
    <submittedName>
        <fullName evidence="2">Uncharacterized protein</fullName>
    </submittedName>
</protein>
<evidence type="ECO:0000256" key="1">
    <source>
        <dbReference type="SAM" id="MobiDB-lite"/>
    </source>
</evidence>
<proteinExistence type="predicted"/>
<organism evidence="2">
    <name type="scientific">Burkholderia pseudomallei 1710a</name>
    <dbReference type="NCBI Taxonomy" id="320371"/>
    <lineage>
        <taxon>Bacteria</taxon>
        <taxon>Pseudomonadati</taxon>
        <taxon>Pseudomonadota</taxon>
        <taxon>Betaproteobacteria</taxon>
        <taxon>Burkholderiales</taxon>
        <taxon>Burkholderiaceae</taxon>
        <taxon>Burkholderia</taxon>
        <taxon>pseudomallei group</taxon>
    </lineage>
</organism>
<accession>A0A0E1VXM7</accession>
<dbReference type="HOGENOM" id="CLU_2804186_0_0_4"/>
<feature type="compositionally biased region" description="Basic residues" evidence="1">
    <location>
        <begin position="40"/>
        <end position="51"/>
    </location>
</feature>
<dbReference type="EMBL" id="CM000833">
    <property type="protein sequence ID" value="EET04894.1"/>
    <property type="molecule type" value="Genomic_DNA"/>
</dbReference>
<feature type="region of interest" description="Disordered" evidence="1">
    <location>
        <begin position="1"/>
        <end position="67"/>
    </location>
</feature>
<evidence type="ECO:0000313" key="2">
    <source>
        <dbReference type="EMBL" id="EET04894.1"/>
    </source>
</evidence>
<feature type="compositionally biased region" description="Basic and acidic residues" evidence="1">
    <location>
        <begin position="29"/>
        <end position="39"/>
    </location>
</feature>
<sequence>MARNAAGRYIPSIEPDSGASTKILTDAPLRPETDYPVHDRRQRRRSGKRYIHNQAIYRPGHPGKLPR</sequence>
<dbReference type="AlphaFoldDB" id="A0A0E1VXM7"/>
<name>A0A0E1VXM7_BURPE</name>
<dbReference type="Proteomes" id="UP000001812">
    <property type="component" value="Chromosome II"/>
</dbReference>
<gene>
    <name evidence="2" type="ORF">BURPS1710A_A1341</name>
</gene>